<keyword evidence="2" id="KW-1185">Reference proteome</keyword>
<evidence type="ECO:0000313" key="2">
    <source>
        <dbReference type="Proteomes" id="UP001057402"/>
    </source>
</evidence>
<dbReference type="EMBL" id="CM042886">
    <property type="protein sequence ID" value="KAI4340536.1"/>
    <property type="molecule type" value="Genomic_DNA"/>
</dbReference>
<comment type="caution">
    <text evidence="1">The sequence shown here is derived from an EMBL/GenBank/DDBJ whole genome shotgun (WGS) entry which is preliminary data.</text>
</comment>
<evidence type="ECO:0000313" key="1">
    <source>
        <dbReference type="EMBL" id="KAI4340536.1"/>
    </source>
</evidence>
<proteinExistence type="predicted"/>
<name>A0ACB9NWQ8_9MYRT</name>
<gene>
    <name evidence="1" type="ORF">MLD38_025362</name>
</gene>
<sequence>MGKMNNLKQEGEFSNLYAYMEEFDICLRRVLDKIDLPMSFQVSLFINGLKEEFKSTLWLLKPIDLFSVQANNRPIVPIGEQRVSGTRDKVINRVDSTSSASGVNRSGEDRGVNAASVSSSVSSNVGSVGRRRLSQEEVEERRMKGLCFGCNEPFDRNHRCSRQQVYSMILEPIEEGVGIMEGCTTDVGEQGKDRVQVTLHALKGELKNEGVQTMQVKGLFKEKSLNILIDSRSTHNFVDIGMVKGMNLLVETVPPIGVLVADGRSMVCRNMLRQFCWEMQGHTFTADFYVISLGGCEMILGVTWLAELGDIVWNFHLSMMKFTWEGVEVVLVGESHKGQQGMLQATTVRKMQKICSAPVVVGWVASVVGVEESLLHCQLVQIGKELPKIEGVLAAYADLL</sequence>
<dbReference type="Proteomes" id="UP001057402">
    <property type="component" value="Chromosome 7"/>
</dbReference>
<protein>
    <submittedName>
        <fullName evidence="1">Uncharacterized protein</fullName>
    </submittedName>
</protein>
<accession>A0ACB9NWQ8</accession>
<reference evidence="2" key="1">
    <citation type="journal article" date="2023" name="Front. Plant Sci.">
        <title>Chromosomal-level genome assembly of Melastoma candidum provides insights into trichome evolution.</title>
        <authorList>
            <person name="Zhong Y."/>
            <person name="Wu W."/>
            <person name="Sun C."/>
            <person name="Zou P."/>
            <person name="Liu Y."/>
            <person name="Dai S."/>
            <person name="Zhou R."/>
        </authorList>
    </citation>
    <scope>NUCLEOTIDE SEQUENCE [LARGE SCALE GENOMIC DNA]</scope>
</reference>
<organism evidence="1 2">
    <name type="scientific">Melastoma candidum</name>
    <dbReference type="NCBI Taxonomy" id="119954"/>
    <lineage>
        <taxon>Eukaryota</taxon>
        <taxon>Viridiplantae</taxon>
        <taxon>Streptophyta</taxon>
        <taxon>Embryophyta</taxon>
        <taxon>Tracheophyta</taxon>
        <taxon>Spermatophyta</taxon>
        <taxon>Magnoliopsida</taxon>
        <taxon>eudicotyledons</taxon>
        <taxon>Gunneridae</taxon>
        <taxon>Pentapetalae</taxon>
        <taxon>rosids</taxon>
        <taxon>malvids</taxon>
        <taxon>Myrtales</taxon>
        <taxon>Melastomataceae</taxon>
        <taxon>Melastomatoideae</taxon>
        <taxon>Melastomateae</taxon>
        <taxon>Melastoma</taxon>
    </lineage>
</organism>